<dbReference type="GO" id="GO:0008173">
    <property type="term" value="F:RNA methyltransferase activity"/>
    <property type="evidence" value="ECO:0007669"/>
    <property type="project" value="UniProtKB-UniRule"/>
</dbReference>
<dbReference type="InterPro" id="IPR010675">
    <property type="entry name" value="Bin3_C"/>
</dbReference>
<evidence type="ECO:0000256" key="2">
    <source>
        <dbReference type="ARBA" id="ARBA00022603"/>
    </source>
</evidence>
<dbReference type="SUPFAM" id="SSF53335">
    <property type="entry name" value="S-adenosyl-L-methionine-dependent methyltransferases"/>
    <property type="match status" value="1"/>
</dbReference>
<dbReference type="Pfam" id="PF06859">
    <property type="entry name" value="Bin3"/>
    <property type="match status" value="1"/>
</dbReference>
<organism evidence="9 10">
    <name type="scientific">Pyronema omphalodes (strain CBS 100304)</name>
    <name type="common">Pyronema confluens</name>
    <dbReference type="NCBI Taxonomy" id="1076935"/>
    <lineage>
        <taxon>Eukaryota</taxon>
        <taxon>Fungi</taxon>
        <taxon>Dikarya</taxon>
        <taxon>Ascomycota</taxon>
        <taxon>Pezizomycotina</taxon>
        <taxon>Pezizomycetes</taxon>
        <taxon>Pezizales</taxon>
        <taxon>Pyronemataceae</taxon>
        <taxon>Pyronema</taxon>
    </lineage>
</organism>
<evidence type="ECO:0000256" key="5">
    <source>
        <dbReference type="PROSITE-ProRule" id="PRU00848"/>
    </source>
</evidence>
<evidence type="ECO:0000313" key="10">
    <source>
        <dbReference type="Proteomes" id="UP000018144"/>
    </source>
</evidence>
<evidence type="ECO:0000256" key="6">
    <source>
        <dbReference type="RuleBase" id="RU367087"/>
    </source>
</evidence>
<dbReference type="PROSITE" id="PS51515">
    <property type="entry name" value="BIN3_SAM"/>
    <property type="match status" value="1"/>
</dbReference>
<sequence length="274" mass="30679">MPASASYGNYSGYQGASRTTTGKSTASHILDPRLLAVSEQLPDLFDHKRVLDIGCNDGRVGVDIALHFAPTLVQGIDKDPILVSKAKSHLSFRWSRLGPNGEIDYFPASSLEKEGHVPYPTDDAEVLDYDGDGEAMDTTADGEQEASIGHGGFPHNVKFIRADYHDWKTELAQWDTITMLSVVKWLHLERGDEGLKNVFLKTYEALSPGGYLVFEPQDWKSYGTAVKKNPDQKKQKDAVQIRPEKFLELLEETGFEVVVRLEEGRKRPLYVLRK</sequence>
<feature type="region of interest" description="Disordered" evidence="7">
    <location>
        <begin position="1"/>
        <end position="24"/>
    </location>
</feature>
<gene>
    <name evidence="9" type="ORF">PCON_03949</name>
</gene>
<evidence type="ECO:0000256" key="4">
    <source>
        <dbReference type="ARBA" id="ARBA00022691"/>
    </source>
</evidence>
<evidence type="ECO:0000256" key="1">
    <source>
        <dbReference type="ARBA" id="ARBA00008361"/>
    </source>
</evidence>
<dbReference type="InterPro" id="IPR029063">
    <property type="entry name" value="SAM-dependent_MTases_sf"/>
</dbReference>
<protein>
    <recommendedName>
        <fullName evidence="6">RNA methyltransferase</fullName>
        <ecNumber evidence="6">2.1.1.-</ecNumber>
    </recommendedName>
</protein>
<accession>U4LQT9</accession>
<dbReference type="PANTHER" id="PTHR12315:SF0">
    <property type="entry name" value="7SK SNRNA METHYLPHOSPHATE CAPPING ENZYME"/>
    <property type="match status" value="1"/>
</dbReference>
<keyword evidence="3 6" id="KW-0808">Transferase</keyword>
<dbReference type="GO" id="GO:0032259">
    <property type="term" value="P:methylation"/>
    <property type="evidence" value="ECO:0007669"/>
    <property type="project" value="UniProtKB-KW"/>
</dbReference>
<evidence type="ECO:0000313" key="9">
    <source>
        <dbReference type="EMBL" id="CCX34556.1"/>
    </source>
</evidence>
<dbReference type="EMBL" id="HF936567">
    <property type="protein sequence ID" value="CCX34556.1"/>
    <property type="molecule type" value="Genomic_DNA"/>
</dbReference>
<dbReference type="InterPro" id="IPR024160">
    <property type="entry name" value="BIN3_SAM-bd_dom"/>
</dbReference>
<proteinExistence type="inferred from homology"/>
<dbReference type="AlphaFoldDB" id="U4LQT9"/>
<comment type="similarity">
    <text evidence="1 6">Belongs to the methyltransferase superfamily.</text>
</comment>
<name>U4LQT9_PYROM</name>
<keyword evidence="10" id="KW-1185">Reference proteome</keyword>
<dbReference type="STRING" id="1076935.U4LQT9"/>
<dbReference type="OMA" id="KWIHLFH"/>
<evidence type="ECO:0000256" key="7">
    <source>
        <dbReference type="SAM" id="MobiDB-lite"/>
    </source>
</evidence>
<dbReference type="Proteomes" id="UP000018144">
    <property type="component" value="Unassembled WGS sequence"/>
</dbReference>
<dbReference type="eggNOG" id="KOG2899">
    <property type="taxonomic scope" value="Eukaryota"/>
</dbReference>
<dbReference type="Gene3D" id="3.40.50.150">
    <property type="entry name" value="Vaccinia Virus protein VP39"/>
    <property type="match status" value="1"/>
</dbReference>
<evidence type="ECO:0000259" key="8">
    <source>
        <dbReference type="PROSITE" id="PS51515"/>
    </source>
</evidence>
<feature type="domain" description="Bin3-type SAM" evidence="8">
    <location>
        <begin position="31"/>
        <end position="274"/>
    </location>
</feature>
<keyword evidence="2 6" id="KW-0489">Methyltransferase</keyword>
<dbReference type="GO" id="GO:0017069">
    <property type="term" value="F:snRNA binding"/>
    <property type="evidence" value="ECO:0007669"/>
    <property type="project" value="TreeGrafter"/>
</dbReference>
<dbReference type="OrthoDB" id="540004at2759"/>
<dbReference type="PANTHER" id="PTHR12315">
    <property type="entry name" value="BICOID-INTERACTING PROTEIN RELATED"/>
    <property type="match status" value="1"/>
</dbReference>
<dbReference type="GO" id="GO:0040031">
    <property type="term" value="P:snRNA modification"/>
    <property type="evidence" value="ECO:0007669"/>
    <property type="project" value="TreeGrafter"/>
</dbReference>
<dbReference type="InterPro" id="IPR039772">
    <property type="entry name" value="Bin3-like"/>
</dbReference>
<dbReference type="GO" id="GO:0008171">
    <property type="term" value="F:O-methyltransferase activity"/>
    <property type="evidence" value="ECO:0007669"/>
    <property type="project" value="UniProtKB-UniRule"/>
</dbReference>
<reference evidence="9 10" key="1">
    <citation type="journal article" date="2013" name="PLoS Genet.">
        <title>The genome and development-dependent transcriptomes of Pyronema confluens: a window into fungal evolution.</title>
        <authorList>
            <person name="Traeger S."/>
            <person name="Altegoer F."/>
            <person name="Freitag M."/>
            <person name="Gabaldon T."/>
            <person name="Kempken F."/>
            <person name="Kumar A."/>
            <person name="Marcet-Houben M."/>
            <person name="Poggeler S."/>
            <person name="Stajich J.E."/>
            <person name="Nowrousian M."/>
        </authorList>
    </citation>
    <scope>NUCLEOTIDE SEQUENCE [LARGE SCALE GENOMIC DNA]</scope>
    <source>
        <strain evidence="10">CBS 100304</strain>
        <tissue evidence="9">Vegetative mycelium</tissue>
    </source>
</reference>
<dbReference type="EC" id="2.1.1.-" evidence="6"/>
<evidence type="ECO:0000256" key="3">
    <source>
        <dbReference type="ARBA" id="ARBA00022679"/>
    </source>
</evidence>
<keyword evidence="4 5" id="KW-0949">S-adenosyl-L-methionine</keyword>